<dbReference type="OrthoDB" id="5418320at2"/>
<dbReference type="GO" id="GO:0006310">
    <property type="term" value="P:DNA recombination"/>
    <property type="evidence" value="ECO:0007669"/>
    <property type="project" value="UniProtKB-KW"/>
</dbReference>
<dbReference type="AlphaFoldDB" id="C4XJF3"/>
<organism evidence="6 7">
    <name type="scientific">Solidesulfovibrio magneticus (strain ATCC 700980 / DSM 13731 / RS-1)</name>
    <name type="common">Desulfovibrio magneticus</name>
    <dbReference type="NCBI Taxonomy" id="573370"/>
    <lineage>
        <taxon>Bacteria</taxon>
        <taxon>Pseudomonadati</taxon>
        <taxon>Thermodesulfobacteriota</taxon>
        <taxon>Desulfovibrionia</taxon>
        <taxon>Desulfovibrionales</taxon>
        <taxon>Desulfovibrionaceae</taxon>
        <taxon>Solidesulfovibrio</taxon>
    </lineage>
</organism>
<dbReference type="Gene3D" id="1.10.443.10">
    <property type="entry name" value="Intergrase catalytic core"/>
    <property type="match status" value="1"/>
</dbReference>
<dbReference type="STRING" id="573370.DMR_32120"/>
<feature type="compositionally biased region" description="Low complexity" evidence="4">
    <location>
        <begin position="47"/>
        <end position="69"/>
    </location>
</feature>
<accession>C4XJF3</accession>
<comment type="similarity">
    <text evidence="1">Belongs to the 'phage' integrase family.</text>
</comment>
<proteinExistence type="inferred from homology"/>
<dbReference type="PANTHER" id="PTHR30349">
    <property type="entry name" value="PHAGE INTEGRASE-RELATED"/>
    <property type="match status" value="1"/>
</dbReference>
<evidence type="ECO:0000256" key="4">
    <source>
        <dbReference type="SAM" id="MobiDB-lite"/>
    </source>
</evidence>
<dbReference type="Gene3D" id="1.10.150.130">
    <property type="match status" value="1"/>
</dbReference>
<evidence type="ECO:0000256" key="3">
    <source>
        <dbReference type="ARBA" id="ARBA00023172"/>
    </source>
</evidence>
<keyword evidence="2" id="KW-0238">DNA-binding</keyword>
<dbReference type="InterPro" id="IPR010998">
    <property type="entry name" value="Integrase_recombinase_N"/>
</dbReference>
<dbReference type="RefSeq" id="WP_015861855.1">
    <property type="nucleotide sequence ID" value="NC_012796.1"/>
</dbReference>
<keyword evidence="7" id="KW-1185">Reference proteome</keyword>
<dbReference type="GO" id="GO:0003677">
    <property type="term" value="F:DNA binding"/>
    <property type="evidence" value="ECO:0007669"/>
    <property type="project" value="UniProtKB-KW"/>
</dbReference>
<reference evidence="6 7" key="1">
    <citation type="journal article" date="2009" name="Genome Res.">
        <title>Whole genome sequence of Desulfovibrio magneticus strain RS-1 revealed common gene clusters in magnetotactic bacteria.</title>
        <authorList>
            <person name="Nakazawa H."/>
            <person name="Arakaki A."/>
            <person name="Narita-Yamada S."/>
            <person name="Yashiro I."/>
            <person name="Jinno K."/>
            <person name="Aoki N."/>
            <person name="Tsuruyama A."/>
            <person name="Okamura Y."/>
            <person name="Tanikawa S."/>
            <person name="Fujita N."/>
            <person name="Takeyama H."/>
            <person name="Matsunaga T."/>
        </authorList>
    </citation>
    <scope>NUCLEOTIDE SEQUENCE [LARGE SCALE GENOMIC DNA]</scope>
    <source>
        <strain evidence="7">ATCC 700980 / DSM 13731 / RS-1</strain>
    </source>
</reference>
<keyword evidence="3" id="KW-0233">DNA recombination</keyword>
<sequence length="366" mass="41723">MGVYQRDGRWMVYYTDVNGSRRDKSFGRGDNAYAEALAFDQEKKSASKQSRGEVSSSVSIESEQPVQSEDVPVNTSPFEIIFKDLADKYIEHLEVSGRTETNTKKLKKMIENQFNPLIGDKVVNEMTYVDDMVPFIKIFQNTPGKSGKPRSQLTVNRYGDYVNAIFNFGVAMGLTKVNPMRGRRKSKEKPREIQLTVEDIKRIMECAESHIRWAMEVCFNLGTRPGESELLALKWEHIDFEKSVARIYASKTKTYRIVPISAKLLEKMRSRMAESTSGYVVDYRGERIGMIRKGFRGACQRANINYPVRMYDLRHLFATTMLSKGADLAAVSKLLGHSMISTTTSHYYHCLEGEKERAVSLLPELV</sequence>
<dbReference type="KEGG" id="dma:DMR_32120"/>
<dbReference type="EMBL" id="AP010904">
    <property type="protein sequence ID" value="BAH76703.1"/>
    <property type="molecule type" value="Genomic_DNA"/>
</dbReference>
<gene>
    <name evidence="6" type="ordered locus">DMR_32120</name>
</gene>
<dbReference type="PROSITE" id="PS51898">
    <property type="entry name" value="TYR_RECOMBINASE"/>
    <property type="match status" value="1"/>
</dbReference>
<dbReference type="eggNOG" id="COG0582">
    <property type="taxonomic scope" value="Bacteria"/>
</dbReference>
<dbReference type="Proteomes" id="UP000009071">
    <property type="component" value="Chromosome"/>
</dbReference>
<dbReference type="SUPFAM" id="SSF56349">
    <property type="entry name" value="DNA breaking-rejoining enzymes"/>
    <property type="match status" value="1"/>
</dbReference>
<dbReference type="InterPro" id="IPR002104">
    <property type="entry name" value="Integrase_catalytic"/>
</dbReference>
<protein>
    <submittedName>
        <fullName evidence="6">Site-specific recombinase</fullName>
    </submittedName>
</protein>
<dbReference type="PANTHER" id="PTHR30349:SF64">
    <property type="entry name" value="PROPHAGE INTEGRASE INTD-RELATED"/>
    <property type="match status" value="1"/>
</dbReference>
<dbReference type="GO" id="GO:0015074">
    <property type="term" value="P:DNA integration"/>
    <property type="evidence" value="ECO:0007669"/>
    <property type="project" value="InterPro"/>
</dbReference>
<evidence type="ECO:0000256" key="2">
    <source>
        <dbReference type="ARBA" id="ARBA00023125"/>
    </source>
</evidence>
<feature type="region of interest" description="Disordered" evidence="4">
    <location>
        <begin position="41"/>
        <end position="70"/>
    </location>
</feature>
<evidence type="ECO:0000256" key="1">
    <source>
        <dbReference type="ARBA" id="ARBA00008857"/>
    </source>
</evidence>
<dbReference type="CDD" id="cd00796">
    <property type="entry name" value="INT_Rci_Hp1_C"/>
    <property type="match status" value="1"/>
</dbReference>
<dbReference type="Pfam" id="PF00589">
    <property type="entry name" value="Phage_integrase"/>
    <property type="match status" value="1"/>
</dbReference>
<feature type="domain" description="Tyr recombinase" evidence="5">
    <location>
        <begin position="190"/>
        <end position="360"/>
    </location>
</feature>
<dbReference type="InterPro" id="IPR011010">
    <property type="entry name" value="DNA_brk_join_enz"/>
</dbReference>
<evidence type="ECO:0000313" key="6">
    <source>
        <dbReference type="EMBL" id="BAH76703.1"/>
    </source>
</evidence>
<dbReference type="InterPro" id="IPR013762">
    <property type="entry name" value="Integrase-like_cat_sf"/>
</dbReference>
<dbReference type="InterPro" id="IPR050090">
    <property type="entry name" value="Tyrosine_recombinase_XerCD"/>
</dbReference>
<evidence type="ECO:0000259" key="5">
    <source>
        <dbReference type="PROSITE" id="PS51898"/>
    </source>
</evidence>
<dbReference type="HOGENOM" id="CLU_027562_17_7_7"/>
<evidence type="ECO:0000313" key="7">
    <source>
        <dbReference type="Proteomes" id="UP000009071"/>
    </source>
</evidence>
<name>C4XJF3_SOLM1</name>